<dbReference type="Proteomes" id="UP001497457">
    <property type="component" value="Chromosome 11b"/>
</dbReference>
<gene>
    <name evidence="16" type="ORF">URODEC1_LOCUS10438</name>
</gene>
<dbReference type="EMBL" id="OZ075121">
    <property type="protein sequence ID" value="CAL4903272.1"/>
    <property type="molecule type" value="Genomic_DNA"/>
</dbReference>
<dbReference type="Pfam" id="PF01336">
    <property type="entry name" value="tRNA_anti-codon"/>
    <property type="match status" value="1"/>
</dbReference>
<evidence type="ECO:0000256" key="12">
    <source>
        <dbReference type="PROSITE-ProRule" id="PRU00047"/>
    </source>
</evidence>
<evidence type="ECO:0000256" key="3">
    <source>
        <dbReference type="ARBA" id="ARBA00022705"/>
    </source>
</evidence>
<proteinExistence type="inferred from homology"/>
<dbReference type="FunFam" id="2.40.50.140:FF:000090">
    <property type="entry name" value="Replication protein A subunit"/>
    <property type="match status" value="1"/>
</dbReference>
<keyword evidence="10" id="KW-0234">DNA repair</keyword>
<keyword evidence="3 13" id="KW-0235">DNA replication</keyword>
<dbReference type="PANTHER" id="PTHR23273:SF163">
    <property type="entry name" value="REPLICATION PROTEIN A 70 KDA DNA-BINDING SUBUNIT C"/>
    <property type="match status" value="1"/>
</dbReference>
<sequence length="1023" mass="109221">MAAPAQLTPGGVAEVSRHADGDGTMQPVLQVVDVKRITGRAPNPGASERFRMVLSDGVHTMQSMLATAENQRVLDGTIKKGSIIHLKEFTCSTIQLRRIVIIIKLDVLQSECDIIGNPRPYEGNPPTEQSPNLPANAAQVNSGQHSSGPGMLGSSAAPKAAQVANNVNLPTEQSPNLPANAAQVNMGPYSSGPGMLGSSVTPRAAQVANNASHGGSYNGYPGTAGPPIGRAVEPVPNVSSGGSYGSYGTGLAHNTTNADMVQSNLQQPSLNSHQNQRFAVPAMAGGGGSLAHNTMNADMVQSNLQQPSLNSHQNQRFAVPAMAGGSGTSGNPYGHPGQSFYQQPPPGHMNRGPATKNEAIRAVPVAQLNPFQERWTIKARVTSKTDIRHYNNNRGPGKVFSFDLLDAQGGEIRATCFNAQADQFFDLIEVDKVYLISRGSLKPAQKKFNPLNHEYEITVDFKTTIEVCPSDDISIPRQQYNFRQISEIENIEVGAMVDLVGIVTSVCPSTTITRKDGSEARKRTLQLKDMSGRSVEVTFWGKVCDAEGQQLQVLCDSGSNPVLALKSVRVTEFNGRSVNSISSTQLKVNPDFPEAEKLLHWYVTEGKNAACVSLSAAGSIGKTDIRKTVVQIKDENLGRSGKTDWITVKAAISHVNTENFCYPACTLEMNGKRCQKKVINNGDGTWLCEKCDQTLPNCEYRYLLQCQIQDHTGLTYATAFQEPGVEIIGCSAEELYNIKEEDAEQFADIIQGVRWHQFLFKLKVYEETYNDEQRLKCAIQRAEKLDLSKECSYHLKAIGALLQDDTGSPSEVQGVMAYNAGLNSSGAGQSVPASNSTYAASMGTPRYGEPGNQLGQYGESGNQLGQQANTYGGASAPLSATRNVQTCMGCGLSGHNAQNCPAGMPRQQQPAASTASSYGSSPGDAGSGRCYKCNQPGHFANACPDVGAAPGDSGPGRCYRCNQLGHFANACPGVGAVPGDAGSGRCYRCNQLGHFANACPGVQQQYVASGGYGRQPYVRATNY</sequence>
<accession>A0ABC8W673</accession>
<comment type="function">
    <text evidence="13">Component of the replication protein A complex (RPA) required for DNA recombination, repair and replication. The activity of RPA is mediated by single-stranded DNA binding and protein interactions. Probably involved in repair of double-strand DNA breaks (DSBs) induced by genotoxic stresses.</text>
</comment>
<dbReference type="InterPro" id="IPR004365">
    <property type="entry name" value="NA-bd_OB_tRNA"/>
</dbReference>
<dbReference type="Pfam" id="PF08646">
    <property type="entry name" value="Rep_fac-A_C"/>
    <property type="match status" value="1"/>
</dbReference>
<evidence type="ECO:0000256" key="8">
    <source>
        <dbReference type="ARBA" id="ARBA00023125"/>
    </source>
</evidence>
<evidence type="ECO:0000256" key="6">
    <source>
        <dbReference type="ARBA" id="ARBA00022771"/>
    </source>
</evidence>
<dbReference type="Gene3D" id="4.10.60.10">
    <property type="entry name" value="Zinc finger, CCHC-type"/>
    <property type="match status" value="2"/>
</dbReference>
<dbReference type="AlphaFoldDB" id="A0ABC8W673"/>
<dbReference type="Pfam" id="PF04057">
    <property type="entry name" value="Rep-A_N"/>
    <property type="match status" value="1"/>
</dbReference>
<dbReference type="CDD" id="cd04475">
    <property type="entry name" value="RPA1_DBD_B"/>
    <property type="match status" value="1"/>
</dbReference>
<feature type="domain" description="CCHC-type" evidence="15">
    <location>
        <begin position="929"/>
        <end position="945"/>
    </location>
</feature>
<dbReference type="GO" id="GO:0003677">
    <property type="term" value="F:DNA binding"/>
    <property type="evidence" value="ECO:0007669"/>
    <property type="project" value="UniProtKB-KW"/>
</dbReference>
<feature type="domain" description="CCHC-type" evidence="15">
    <location>
        <begin position="957"/>
        <end position="972"/>
    </location>
</feature>
<feature type="region of interest" description="Disordered" evidence="14">
    <location>
        <begin position="1"/>
        <end position="22"/>
    </location>
</feature>
<keyword evidence="4 13" id="KW-0479">Metal-binding</keyword>
<evidence type="ECO:0000256" key="4">
    <source>
        <dbReference type="ARBA" id="ARBA00022723"/>
    </source>
</evidence>
<feature type="domain" description="CCHC-type" evidence="15">
    <location>
        <begin position="985"/>
        <end position="1000"/>
    </location>
</feature>
<keyword evidence="8 13" id="KW-0238">DNA-binding</keyword>
<dbReference type="Gene3D" id="2.40.50.140">
    <property type="entry name" value="Nucleic acid-binding proteins"/>
    <property type="match status" value="4"/>
</dbReference>
<keyword evidence="6 12" id="KW-0863">Zinc-finger</keyword>
<dbReference type="InterPro" id="IPR012340">
    <property type="entry name" value="NA-bd_OB-fold"/>
</dbReference>
<dbReference type="GO" id="GO:0008270">
    <property type="term" value="F:zinc ion binding"/>
    <property type="evidence" value="ECO:0007669"/>
    <property type="project" value="UniProtKB-KW"/>
</dbReference>
<keyword evidence="5" id="KW-0227">DNA damage</keyword>
<dbReference type="GO" id="GO:0006260">
    <property type="term" value="P:DNA replication"/>
    <property type="evidence" value="ECO:0007669"/>
    <property type="project" value="UniProtKB-KW"/>
</dbReference>
<evidence type="ECO:0000256" key="2">
    <source>
        <dbReference type="ARBA" id="ARBA00005690"/>
    </source>
</evidence>
<dbReference type="FunFam" id="2.40.50.140:FF:000117">
    <property type="entry name" value="Replication protein A subunit"/>
    <property type="match status" value="1"/>
</dbReference>
<evidence type="ECO:0000256" key="11">
    <source>
        <dbReference type="ARBA" id="ARBA00023242"/>
    </source>
</evidence>
<dbReference type="InterPro" id="IPR013955">
    <property type="entry name" value="Rep_factor-A_C"/>
</dbReference>
<comment type="similarity">
    <text evidence="2 13">Belongs to the replication factor A protein 1 family.</text>
</comment>
<keyword evidence="9" id="KW-0233">DNA recombination</keyword>
<dbReference type="InterPro" id="IPR036875">
    <property type="entry name" value="Znf_CCHC_sf"/>
</dbReference>
<evidence type="ECO:0000256" key="1">
    <source>
        <dbReference type="ARBA" id="ARBA00004123"/>
    </source>
</evidence>
<evidence type="ECO:0000256" key="9">
    <source>
        <dbReference type="ARBA" id="ARBA00023172"/>
    </source>
</evidence>
<dbReference type="FunFam" id="2.40.50.140:FF:000064">
    <property type="entry name" value="Replication protein A subunit"/>
    <property type="match status" value="1"/>
</dbReference>
<evidence type="ECO:0000259" key="15">
    <source>
        <dbReference type="PROSITE" id="PS50158"/>
    </source>
</evidence>
<evidence type="ECO:0000313" key="17">
    <source>
        <dbReference type="Proteomes" id="UP001497457"/>
    </source>
</evidence>
<keyword evidence="7 13" id="KW-0862">Zinc</keyword>
<keyword evidence="11 13" id="KW-0539">Nucleus</keyword>
<evidence type="ECO:0000256" key="13">
    <source>
        <dbReference type="RuleBase" id="RU364130"/>
    </source>
</evidence>
<dbReference type="Pfam" id="PF16900">
    <property type="entry name" value="REPA_OB_2"/>
    <property type="match status" value="1"/>
</dbReference>
<dbReference type="GO" id="GO:0006281">
    <property type="term" value="P:DNA repair"/>
    <property type="evidence" value="ECO:0007669"/>
    <property type="project" value="UniProtKB-KW"/>
</dbReference>
<dbReference type="NCBIfam" id="TIGR00617">
    <property type="entry name" value="rpa1"/>
    <property type="match status" value="1"/>
</dbReference>
<dbReference type="Pfam" id="PF00098">
    <property type="entry name" value="zf-CCHC"/>
    <property type="match status" value="3"/>
</dbReference>
<feature type="compositionally biased region" description="Polar residues" evidence="14">
    <location>
        <begin position="126"/>
        <end position="147"/>
    </location>
</feature>
<evidence type="ECO:0000256" key="10">
    <source>
        <dbReference type="ARBA" id="ARBA00023204"/>
    </source>
</evidence>
<dbReference type="FunFam" id="2.40.50.140:FF:000041">
    <property type="entry name" value="Replication protein A subunit"/>
    <property type="match status" value="1"/>
</dbReference>
<evidence type="ECO:0000256" key="14">
    <source>
        <dbReference type="SAM" id="MobiDB-lite"/>
    </source>
</evidence>
<organism evidence="16 17">
    <name type="scientific">Urochloa decumbens</name>
    <dbReference type="NCBI Taxonomy" id="240449"/>
    <lineage>
        <taxon>Eukaryota</taxon>
        <taxon>Viridiplantae</taxon>
        <taxon>Streptophyta</taxon>
        <taxon>Embryophyta</taxon>
        <taxon>Tracheophyta</taxon>
        <taxon>Spermatophyta</taxon>
        <taxon>Magnoliopsida</taxon>
        <taxon>Liliopsida</taxon>
        <taxon>Poales</taxon>
        <taxon>Poaceae</taxon>
        <taxon>PACMAD clade</taxon>
        <taxon>Panicoideae</taxon>
        <taxon>Panicodae</taxon>
        <taxon>Paniceae</taxon>
        <taxon>Melinidinae</taxon>
        <taxon>Urochloa</taxon>
    </lineage>
</organism>
<feature type="domain" description="CCHC-type" evidence="15">
    <location>
        <begin position="887"/>
        <end position="901"/>
    </location>
</feature>
<evidence type="ECO:0000313" key="16">
    <source>
        <dbReference type="EMBL" id="CAL4903272.1"/>
    </source>
</evidence>
<dbReference type="InterPro" id="IPR007199">
    <property type="entry name" value="Rep_factor-A_N"/>
</dbReference>
<feature type="region of interest" description="Disordered" evidence="14">
    <location>
        <begin position="118"/>
        <end position="159"/>
    </location>
</feature>
<dbReference type="PANTHER" id="PTHR23273">
    <property type="entry name" value="REPLICATION FACTOR A 1, RFA1"/>
    <property type="match status" value="1"/>
</dbReference>
<protein>
    <recommendedName>
        <fullName evidence="13">Replication protein A subunit</fullName>
    </recommendedName>
</protein>
<dbReference type="GO" id="GO:0005634">
    <property type="term" value="C:nucleus"/>
    <property type="evidence" value="ECO:0007669"/>
    <property type="project" value="UniProtKB-SubCell"/>
</dbReference>
<dbReference type="GO" id="GO:0007140">
    <property type="term" value="P:male meiotic nuclear division"/>
    <property type="evidence" value="ECO:0007669"/>
    <property type="project" value="UniProtKB-ARBA"/>
</dbReference>
<dbReference type="CDD" id="cd04476">
    <property type="entry name" value="RPA1_DBD_C"/>
    <property type="match status" value="1"/>
</dbReference>
<dbReference type="CDD" id="cd04477">
    <property type="entry name" value="RPA1N"/>
    <property type="match status" value="1"/>
</dbReference>
<dbReference type="PROSITE" id="PS50158">
    <property type="entry name" value="ZF_CCHC"/>
    <property type="match status" value="4"/>
</dbReference>
<dbReference type="SMART" id="SM00343">
    <property type="entry name" value="ZnF_C2HC"/>
    <property type="match status" value="4"/>
</dbReference>
<comment type="subcellular location">
    <subcellularLocation>
        <location evidence="1 13">Nucleus</location>
    </subcellularLocation>
</comment>
<reference evidence="17" key="1">
    <citation type="submission" date="2024-06" db="EMBL/GenBank/DDBJ databases">
        <authorList>
            <person name="Ryan C."/>
        </authorList>
    </citation>
    <scope>NUCLEOTIDE SEQUENCE [LARGE SCALE GENOMIC DNA]</scope>
</reference>
<reference evidence="16 17" key="2">
    <citation type="submission" date="2024-10" db="EMBL/GenBank/DDBJ databases">
        <authorList>
            <person name="Ryan C."/>
        </authorList>
    </citation>
    <scope>NUCLEOTIDE SEQUENCE [LARGE SCALE GENOMIC DNA]</scope>
</reference>
<evidence type="ECO:0000256" key="5">
    <source>
        <dbReference type="ARBA" id="ARBA00022763"/>
    </source>
</evidence>
<dbReference type="GO" id="GO:0006310">
    <property type="term" value="P:DNA recombination"/>
    <property type="evidence" value="ECO:0007669"/>
    <property type="project" value="UniProtKB-KW"/>
</dbReference>
<name>A0ABC8W673_9POAL</name>
<dbReference type="SUPFAM" id="SSF57756">
    <property type="entry name" value="Retrovirus zinc finger-like domains"/>
    <property type="match status" value="3"/>
</dbReference>
<dbReference type="CDD" id="cd04474">
    <property type="entry name" value="RPA1_DBD_A"/>
    <property type="match status" value="1"/>
</dbReference>
<dbReference type="InterPro" id="IPR047192">
    <property type="entry name" value="Euk_RPA1_DBD_C"/>
</dbReference>
<keyword evidence="17" id="KW-1185">Reference proteome</keyword>
<dbReference type="InterPro" id="IPR031657">
    <property type="entry name" value="REPA_OB_2"/>
</dbReference>
<dbReference type="InterPro" id="IPR001878">
    <property type="entry name" value="Znf_CCHC"/>
</dbReference>
<dbReference type="InterPro" id="IPR004591">
    <property type="entry name" value="Rfa1"/>
</dbReference>
<evidence type="ECO:0000256" key="7">
    <source>
        <dbReference type="ARBA" id="ARBA00022833"/>
    </source>
</evidence>
<comment type="subunit">
    <text evidence="13">Heterotrimer of RPA1, RPA2 and RPA3 (canonical replication protein A complex).</text>
</comment>
<dbReference type="SUPFAM" id="SSF50249">
    <property type="entry name" value="Nucleic acid-binding proteins"/>
    <property type="match status" value="4"/>
</dbReference>